<evidence type="ECO:0000256" key="2">
    <source>
        <dbReference type="ARBA" id="ARBA00022692"/>
    </source>
</evidence>
<accession>A0ABV0TDC3</accession>
<dbReference type="InterPro" id="IPR003599">
    <property type="entry name" value="Ig_sub"/>
</dbReference>
<dbReference type="Gene3D" id="2.60.40.10">
    <property type="entry name" value="Immunoglobulins"/>
    <property type="match status" value="1"/>
</dbReference>
<evidence type="ECO:0000256" key="3">
    <source>
        <dbReference type="ARBA" id="ARBA00022989"/>
    </source>
</evidence>
<evidence type="ECO:0000256" key="6">
    <source>
        <dbReference type="ARBA" id="ARBA00023319"/>
    </source>
</evidence>
<sequence>MLFLPAAALCCLCSALAAMATQLSQDDLTLTTTARQSVSFSCGGTGQCGGSYVFWYQKKEGETFRIILRIKRSDGSVEKPYNHPQQDDFSASNTQNRCGLIINKVKLSHSASYFCSCLKSGTTVRNDPCSLNKNLQINLSVVCSSSFLLENT</sequence>
<dbReference type="Proteomes" id="UP001482620">
    <property type="component" value="Unassembled WGS sequence"/>
</dbReference>
<dbReference type="InterPro" id="IPR036179">
    <property type="entry name" value="Ig-like_dom_sf"/>
</dbReference>
<evidence type="ECO:0000259" key="8">
    <source>
        <dbReference type="SMART" id="SM00409"/>
    </source>
</evidence>
<evidence type="ECO:0000256" key="5">
    <source>
        <dbReference type="ARBA" id="ARBA00023170"/>
    </source>
</evidence>
<keyword evidence="6" id="KW-0393">Immunoglobulin domain</keyword>
<name>A0ABV0TDC3_9TELE</name>
<dbReference type="PANTHER" id="PTHR19256:SF65">
    <property type="entry name" value="T CELL RECEPTOR GAMMA CONSTANT 1-RELATED"/>
    <property type="match status" value="1"/>
</dbReference>
<feature type="domain" description="Immunoglobulin" evidence="8">
    <location>
        <begin position="27"/>
        <end position="142"/>
    </location>
</feature>
<keyword evidence="3" id="KW-1133">Transmembrane helix</keyword>
<protein>
    <recommendedName>
        <fullName evidence="8">Immunoglobulin domain-containing protein</fullName>
    </recommendedName>
</protein>
<dbReference type="InterPro" id="IPR051117">
    <property type="entry name" value="TRG_var/const_region"/>
</dbReference>
<evidence type="ECO:0000256" key="1">
    <source>
        <dbReference type="ARBA" id="ARBA00004370"/>
    </source>
</evidence>
<comment type="caution">
    <text evidence="9">The sequence shown here is derived from an EMBL/GenBank/DDBJ whole genome shotgun (WGS) entry which is preliminary data.</text>
</comment>
<reference evidence="9 10" key="1">
    <citation type="submission" date="2021-06" db="EMBL/GenBank/DDBJ databases">
        <authorList>
            <person name="Palmer J.M."/>
        </authorList>
    </citation>
    <scope>NUCLEOTIDE SEQUENCE [LARGE SCALE GENOMIC DNA]</scope>
    <source>
        <strain evidence="10">if_2019</strain>
        <tissue evidence="9">Muscle</tissue>
    </source>
</reference>
<evidence type="ECO:0000313" key="9">
    <source>
        <dbReference type="EMBL" id="MEQ2230897.1"/>
    </source>
</evidence>
<keyword evidence="4" id="KW-0472">Membrane</keyword>
<evidence type="ECO:0000256" key="4">
    <source>
        <dbReference type="ARBA" id="ARBA00023136"/>
    </source>
</evidence>
<proteinExistence type="predicted"/>
<organism evidence="9 10">
    <name type="scientific">Ilyodon furcidens</name>
    <name type="common">goldbreast splitfin</name>
    <dbReference type="NCBI Taxonomy" id="33524"/>
    <lineage>
        <taxon>Eukaryota</taxon>
        <taxon>Metazoa</taxon>
        <taxon>Chordata</taxon>
        <taxon>Craniata</taxon>
        <taxon>Vertebrata</taxon>
        <taxon>Euteleostomi</taxon>
        <taxon>Actinopterygii</taxon>
        <taxon>Neopterygii</taxon>
        <taxon>Teleostei</taxon>
        <taxon>Neoteleostei</taxon>
        <taxon>Acanthomorphata</taxon>
        <taxon>Ovalentaria</taxon>
        <taxon>Atherinomorphae</taxon>
        <taxon>Cyprinodontiformes</taxon>
        <taxon>Goodeidae</taxon>
        <taxon>Ilyodon</taxon>
    </lineage>
</organism>
<dbReference type="Pfam" id="PF07686">
    <property type="entry name" value="V-set"/>
    <property type="match status" value="1"/>
</dbReference>
<dbReference type="SUPFAM" id="SSF48726">
    <property type="entry name" value="Immunoglobulin"/>
    <property type="match status" value="1"/>
</dbReference>
<feature type="signal peptide" evidence="7">
    <location>
        <begin position="1"/>
        <end position="17"/>
    </location>
</feature>
<dbReference type="InterPro" id="IPR013783">
    <property type="entry name" value="Ig-like_fold"/>
</dbReference>
<keyword evidence="2" id="KW-0812">Transmembrane</keyword>
<comment type="subcellular location">
    <subcellularLocation>
        <location evidence="1">Membrane</location>
    </subcellularLocation>
</comment>
<feature type="chain" id="PRO_5046160424" description="Immunoglobulin domain-containing protein" evidence="7">
    <location>
        <begin position="18"/>
        <end position="152"/>
    </location>
</feature>
<dbReference type="EMBL" id="JAHRIQ010029116">
    <property type="protein sequence ID" value="MEQ2230897.1"/>
    <property type="molecule type" value="Genomic_DNA"/>
</dbReference>
<gene>
    <name evidence="9" type="ORF">ILYODFUR_033928</name>
</gene>
<keyword evidence="7" id="KW-0732">Signal</keyword>
<evidence type="ECO:0000256" key="7">
    <source>
        <dbReference type="SAM" id="SignalP"/>
    </source>
</evidence>
<dbReference type="PANTHER" id="PTHR19256">
    <property type="entry name" value="T-CELL RECEPTOR GAMMA CHAIN"/>
    <property type="match status" value="1"/>
</dbReference>
<keyword evidence="5" id="KW-0675">Receptor</keyword>
<dbReference type="SMART" id="SM00409">
    <property type="entry name" value="IG"/>
    <property type="match status" value="1"/>
</dbReference>
<dbReference type="InterPro" id="IPR013106">
    <property type="entry name" value="Ig_V-set"/>
</dbReference>
<evidence type="ECO:0000313" key="10">
    <source>
        <dbReference type="Proteomes" id="UP001482620"/>
    </source>
</evidence>
<keyword evidence="10" id="KW-1185">Reference proteome</keyword>